<dbReference type="CDD" id="cd02538">
    <property type="entry name" value="G1P_TT_short"/>
    <property type="match status" value="1"/>
</dbReference>
<evidence type="ECO:0000256" key="8">
    <source>
        <dbReference type="ARBA" id="ARBA00022842"/>
    </source>
</evidence>
<evidence type="ECO:0000256" key="2">
    <source>
        <dbReference type="ARBA" id="ARBA00010480"/>
    </source>
</evidence>
<dbReference type="Gene3D" id="3.90.550.10">
    <property type="entry name" value="Spore Coat Polysaccharide Biosynthesis Protein SpsA, Chain A"/>
    <property type="match status" value="1"/>
</dbReference>
<evidence type="ECO:0000256" key="7">
    <source>
        <dbReference type="ARBA" id="ARBA00022723"/>
    </source>
</evidence>
<evidence type="ECO:0000256" key="9">
    <source>
        <dbReference type="ARBA" id="ARBA00049336"/>
    </source>
</evidence>
<dbReference type="Pfam" id="PF00483">
    <property type="entry name" value="NTP_transferase"/>
    <property type="match status" value="1"/>
</dbReference>
<feature type="domain" description="Nucleotidyl transferase" evidence="11">
    <location>
        <begin position="3"/>
        <end position="237"/>
    </location>
</feature>
<dbReference type="Proteomes" id="UP000035021">
    <property type="component" value="Unassembled WGS sequence"/>
</dbReference>
<reference evidence="12 13" key="1">
    <citation type="submission" date="2013-02" db="EMBL/GenBank/DDBJ databases">
        <title>Whole genome shotgun sequence of Gordonia paraffinivorans NBRC 108238.</title>
        <authorList>
            <person name="Isaki-Nakamura S."/>
            <person name="Hosoyama A."/>
            <person name="Tsuchikane K."/>
            <person name="Ando Y."/>
            <person name="Baba S."/>
            <person name="Ohji S."/>
            <person name="Hamada M."/>
            <person name="Tamura T."/>
            <person name="Yamazoe A."/>
            <person name="Yamazaki S."/>
            <person name="Fujita N."/>
        </authorList>
    </citation>
    <scope>NUCLEOTIDE SEQUENCE [LARGE SCALE GENOMIC DNA]</scope>
    <source>
        <strain evidence="12 13">NBRC 108238</strain>
    </source>
</reference>
<dbReference type="InterPro" id="IPR005835">
    <property type="entry name" value="NTP_transferase_dom"/>
</dbReference>
<keyword evidence="13" id="KW-1185">Reference proteome</keyword>
<dbReference type="SUPFAM" id="SSF53448">
    <property type="entry name" value="Nucleotide-diphospho-sugar transferases"/>
    <property type="match status" value="1"/>
</dbReference>
<dbReference type="PANTHER" id="PTHR43532">
    <property type="entry name" value="GLUCOSE-1-PHOSPHATE THYMIDYLYLTRANSFERASE"/>
    <property type="match status" value="1"/>
</dbReference>
<organism evidence="12 13">
    <name type="scientific">Gordonia paraffinivorans NBRC 108238</name>
    <dbReference type="NCBI Taxonomy" id="1223543"/>
    <lineage>
        <taxon>Bacteria</taxon>
        <taxon>Bacillati</taxon>
        <taxon>Actinomycetota</taxon>
        <taxon>Actinomycetes</taxon>
        <taxon>Mycobacteriales</taxon>
        <taxon>Gordoniaceae</taxon>
        <taxon>Gordonia</taxon>
    </lineage>
</organism>
<dbReference type="NCBIfam" id="TIGR01207">
    <property type="entry name" value="rmlA"/>
    <property type="match status" value="1"/>
</dbReference>
<keyword evidence="5 10" id="KW-0808">Transferase</keyword>
<evidence type="ECO:0000256" key="6">
    <source>
        <dbReference type="ARBA" id="ARBA00022695"/>
    </source>
</evidence>
<gene>
    <name evidence="12" type="primary">rmlA</name>
    <name evidence="12" type="ORF">GP2_044_00320</name>
</gene>
<evidence type="ECO:0000313" key="12">
    <source>
        <dbReference type="EMBL" id="GAC85881.1"/>
    </source>
</evidence>
<evidence type="ECO:0000256" key="5">
    <source>
        <dbReference type="ARBA" id="ARBA00022679"/>
    </source>
</evidence>
<sequence>MRGIILAGGTGSRLHPITQGVSKQLVPVYDKPMIYYPLSTLMLAGIRDILVITTPHDAPAFQGLLGDGEQFGISLAYKTQPSPDGLAQAFTLGADHIGDDSVALVLGDNIFYGPGLGSRLQGFENVDGGAVFAYWVSNPEAYGVVEFDEHGTAISLEEKPAQPKSNFAVPGLYFYDNEVVEIARELKPSARGEYEITDINAHYLERGKLSVTVLPRGTAWLDTGTFDSLLDAGNFVRTVEQRQGLKIACPEEIAWRRGFLTDDELRSRAEGLTKSGYGAYLLELLERGKQF</sequence>
<keyword evidence="8 10" id="KW-0460">Magnesium</keyword>
<protein>
    <recommendedName>
        <fullName evidence="4 10">Glucose-1-phosphate thymidylyltransferase</fullName>
        <ecNumber evidence="3 10">2.7.7.24</ecNumber>
    </recommendedName>
</protein>
<dbReference type="InterPro" id="IPR029044">
    <property type="entry name" value="Nucleotide-diphossugar_trans"/>
</dbReference>
<accession>A0ABQ0ISP8</accession>
<evidence type="ECO:0000256" key="3">
    <source>
        <dbReference type="ARBA" id="ARBA00012461"/>
    </source>
</evidence>
<name>A0ABQ0ISP8_9ACTN</name>
<keyword evidence="6 10" id="KW-0548">Nucleotidyltransferase</keyword>
<comment type="similarity">
    <text evidence="2 10">Belongs to the glucose-1-phosphate thymidylyltransferase family.</text>
</comment>
<evidence type="ECO:0000256" key="1">
    <source>
        <dbReference type="ARBA" id="ARBA00001946"/>
    </source>
</evidence>
<comment type="catalytic activity">
    <reaction evidence="9 10">
        <text>dTTP + alpha-D-glucose 1-phosphate + H(+) = dTDP-alpha-D-glucose + diphosphate</text>
        <dbReference type="Rhea" id="RHEA:15225"/>
        <dbReference type="ChEBI" id="CHEBI:15378"/>
        <dbReference type="ChEBI" id="CHEBI:33019"/>
        <dbReference type="ChEBI" id="CHEBI:37568"/>
        <dbReference type="ChEBI" id="CHEBI:57477"/>
        <dbReference type="ChEBI" id="CHEBI:58601"/>
        <dbReference type="EC" id="2.7.7.24"/>
    </reaction>
</comment>
<dbReference type="RefSeq" id="WP_006902139.1">
    <property type="nucleotide sequence ID" value="NZ_BAOQ01000044.1"/>
</dbReference>
<keyword evidence="7 10" id="KW-0479">Metal-binding</keyword>
<evidence type="ECO:0000256" key="10">
    <source>
        <dbReference type="RuleBase" id="RU003706"/>
    </source>
</evidence>
<dbReference type="PANTHER" id="PTHR43532:SF1">
    <property type="entry name" value="GLUCOSE-1-PHOSPHATE THYMIDYLYLTRANSFERASE 1"/>
    <property type="match status" value="1"/>
</dbReference>
<comment type="cofactor">
    <cofactor evidence="1">
        <name>Mg(2+)</name>
        <dbReference type="ChEBI" id="CHEBI:18420"/>
    </cofactor>
</comment>
<comment type="caution">
    <text evidence="12">The sequence shown here is derived from an EMBL/GenBank/DDBJ whole genome shotgun (WGS) entry which is preliminary data.</text>
</comment>
<evidence type="ECO:0000256" key="4">
    <source>
        <dbReference type="ARBA" id="ARBA00017654"/>
    </source>
</evidence>
<comment type="function">
    <text evidence="10">Catalyzes the formation of dTDP-glucose, from dTTP and glucose 1-phosphate, as well as its pyrophosphorolysis.</text>
</comment>
<dbReference type="InterPro" id="IPR005907">
    <property type="entry name" value="G1P_thy_trans_s"/>
</dbReference>
<evidence type="ECO:0000259" key="11">
    <source>
        <dbReference type="Pfam" id="PF00483"/>
    </source>
</evidence>
<dbReference type="EC" id="2.7.7.24" evidence="3 10"/>
<dbReference type="EMBL" id="BAOQ01000044">
    <property type="protein sequence ID" value="GAC85881.1"/>
    <property type="molecule type" value="Genomic_DNA"/>
</dbReference>
<proteinExistence type="inferred from homology"/>
<evidence type="ECO:0000313" key="13">
    <source>
        <dbReference type="Proteomes" id="UP000035021"/>
    </source>
</evidence>